<evidence type="ECO:0000313" key="2">
    <source>
        <dbReference type="Proteomes" id="UP001057474"/>
    </source>
</evidence>
<evidence type="ECO:0000313" key="1">
    <source>
        <dbReference type="EMBL" id="USQ13149.1"/>
    </source>
</evidence>
<dbReference type="Proteomes" id="UP001057474">
    <property type="component" value="Chromosome"/>
</dbReference>
<accession>A0ABY4Y693</accession>
<dbReference type="EMBL" id="CP071527">
    <property type="protein sequence ID" value="USQ13149.1"/>
    <property type="molecule type" value="Genomic_DNA"/>
</dbReference>
<name>A0ABY4Y693_9GAMM</name>
<keyword evidence="2" id="KW-1185">Reference proteome</keyword>
<sequence>MPKSYTHSTIDNSSHDLIDDLLFAARYVPKAVLTISLHSLTGAVLGWSSSYICKESWNEYARANHEVIDPNGEYATEDEKYLHFSRSQQFNQITPTITEAIPTYAALLGACTGGFFAATKVLGNFKQELENDRITRHLDIV</sequence>
<dbReference type="RefSeq" id="WP_252579430.1">
    <property type="nucleotide sequence ID" value="NZ_CP071527.1"/>
</dbReference>
<gene>
    <name evidence="1" type="ORF">J2N86_10670</name>
</gene>
<protein>
    <submittedName>
        <fullName evidence="1">Uncharacterized protein</fullName>
    </submittedName>
</protein>
<organism evidence="1 2">
    <name type="scientific">Legionella lytica</name>
    <dbReference type="NCBI Taxonomy" id="96232"/>
    <lineage>
        <taxon>Bacteria</taxon>
        <taxon>Pseudomonadati</taxon>
        <taxon>Pseudomonadota</taxon>
        <taxon>Gammaproteobacteria</taxon>
        <taxon>Legionellales</taxon>
        <taxon>Legionellaceae</taxon>
        <taxon>Legionella</taxon>
    </lineage>
</organism>
<proteinExistence type="predicted"/>
<reference evidence="1" key="1">
    <citation type="submission" date="2021-03" db="EMBL/GenBank/DDBJ databases">
        <title>Legionella lytica PCM 2298.</title>
        <authorList>
            <person name="Koper P."/>
        </authorList>
    </citation>
    <scope>NUCLEOTIDE SEQUENCE</scope>
    <source>
        <strain evidence="1">PCM 2298</strain>
    </source>
</reference>